<proteinExistence type="predicted"/>
<feature type="domain" description="DUF4143" evidence="1">
    <location>
        <begin position="2"/>
        <end position="98"/>
    </location>
</feature>
<organism evidence="2 3">
    <name type="scientific">Candidatus Scalindua rubra</name>
    <dbReference type="NCBI Taxonomy" id="1872076"/>
    <lineage>
        <taxon>Bacteria</taxon>
        <taxon>Pseudomonadati</taxon>
        <taxon>Planctomycetota</taxon>
        <taxon>Candidatus Brocadiia</taxon>
        <taxon>Candidatus Brocadiales</taxon>
        <taxon>Candidatus Scalinduaceae</taxon>
        <taxon>Candidatus Scalindua</taxon>
    </lineage>
</organism>
<gene>
    <name evidence="2" type="ORF">SCARUB_02710</name>
</gene>
<comment type="caution">
    <text evidence="2">The sequence shown here is derived from an EMBL/GenBank/DDBJ whole genome shotgun (WGS) entry which is preliminary data.</text>
</comment>
<dbReference type="EMBL" id="MAYW01000075">
    <property type="protein sequence ID" value="ODS32149.1"/>
    <property type="molecule type" value="Genomic_DNA"/>
</dbReference>
<accession>A0A1E3X986</accession>
<dbReference type="InterPro" id="IPR011335">
    <property type="entry name" value="Restrct_endonuc-II-like"/>
</dbReference>
<evidence type="ECO:0000313" key="3">
    <source>
        <dbReference type="Proteomes" id="UP000094056"/>
    </source>
</evidence>
<dbReference type="PANTHER" id="PTHR43566:SF2">
    <property type="entry name" value="DUF4143 DOMAIN-CONTAINING PROTEIN"/>
    <property type="match status" value="1"/>
</dbReference>
<dbReference type="Proteomes" id="UP000094056">
    <property type="component" value="Unassembled WGS sequence"/>
</dbReference>
<evidence type="ECO:0000259" key="1">
    <source>
        <dbReference type="Pfam" id="PF13635"/>
    </source>
</evidence>
<evidence type="ECO:0000313" key="2">
    <source>
        <dbReference type="EMBL" id="ODS32149.1"/>
    </source>
</evidence>
<protein>
    <recommendedName>
        <fullName evidence="1">DUF4143 domain-containing protein</fullName>
    </recommendedName>
</protein>
<sequence length="148" mass="16893">MVRIIPPHEPNLKKRLIKSPKVYIRDSGILHSLLEIENFDNLMGHPVYGASWEGFVIENILSKLPKWNASFYRTSSGTEVDLILEKGKKKIAVECKASSAPQISKGFWNALEYLAIKEAWIISPVKEKYPIRKNVTVTPLEMFLSTYC</sequence>
<dbReference type="Pfam" id="PF13635">
    <property type="entry name" value="DUF4143"/>
    <property type="match status" value="1"/>
</dbReference>
<dbReference type="PANTHER" id="PTHR43566">
    <property type="entry name" value="CONSERVED PROTEIN"/>
    <property type="match status" value="1"/>
</dbReference>
<name>A0A1E3X986_9BACT</name>
<reference evidence="2 3" key="1">
    <citation type="submission" date="2016-07" db="EMBL/GenBank/DDBJ databases">
        <title>Draft genome of Scalindua rubra, obtained from a brine-seawater interface in the Red Sea, sheds light on salt adaptation in anammox bacteria.</title>
        <authorList>
            <person name="Speth D.R."/>
            <person name="Lagkouvardos I."/>
            <person name="Wang Y."/>
            <person name="Qian P.-Y."/>
            <person name="Dutilh B.E."/>
            <person name="Jetten M.S."/>
        </authorList>
    </citation>
    <scope>NUCLEOTIDE SEQUENCE [LARGE SCALE GENOMIC DNA]</scope>
    <source>
        <strain evidence="2">BSI-1</strain>
    </source>
</reference>
<dbReference type="SUPFAM" id="SSF52980">
    <property type="entry name" value="Restriction endonuclease-like"/>
    <property type="match status" value="1"/>
</dbReference>
<dbReference type="AlphaFoldDB" id="A0A1E3X986"/>
<dbReference type="InterPro" id="IPR025420">
    <property type="entry name" value="DUF4143"/>
</dbReference>